<comment type="caution">
    <text evidence="4">The sequence shown here is derived from an EMBL/GenBank/DDBJ whole genome shotgun (WGS) entry which is preliminary data.</text>
</comment>
<feature type="domain" description="Ig-like" evidence="3">
    <location>
        <begin position="142"/>
        <end position="247"/>
    </location>
</feature>
<evidence type="ECO:0000256" key="2">
    <source>
        <dbReference type="SAM" id="SignalP"/>
    </source>
</evidence>
<keyword evidence="2" id="KW-0732">Signal</keyword>
<dbReference type="InterPro" id="IPR040438">
    <property type="entry name" value="HIDE1"/>
</dbReference>
<proteinExistence type="predicted"/>
<accession>A0AA88J4W9</accession>
<dbReference type="PANTHER" id="PTHR36859:SF1">
    <property type="entry name" value="PROTEIN HIDE1"/>
    <property type="match status" value="1"/>
</dbReference>
<dbReference type="Gene3D" id="2.60.40.10">
    <property type="entry name" value="Immunoglobulins"/>
    <property type="match status" value="1"/>
</dbReference>
<dbReference type="Proteomes" id="UP001187415">
    <property type="component" value="Unassembled WGS sequence"/>
</dbReference>
<dbReference type="InterPro" id="IPR013783">
    <property type="entry name" value="Ig-like_fold"/>
</dbReference>
<evidence type="ECO:0000256" key="1">
    <source>
        <dbReference type="SAM" id="Phobius"/>
    </source>
</evidence>
<dbReference type="InterPro" id="IPR036179">
    <property type="entry name" value="Ig-like_dom_sf"/>
</dbReference>
<dbReference type="InterPro" id="IPR007110">
    <property type="entry name" value="Ig-like_dom"/>
</dbReference>
<dbReference type="PANTHER" id="PTHR36859">
    <property type="entry name" value="PROTEIN HIDE1"/>
    <property type="match status" value="1"/>
</dbReference>
<dbReference type="SUPFAM" id="SSF48726">
    <property type="entry name" value="Immunoglobulin"/>
    <property type="match status" value="1"/>
</dbReference>
<keyword evidence="1" id="KW-0472">Membrane</keyword>
<organism evidence="4 5">
    <name type="scientific">Channa striata</name>
    <name type="common">Snakehead murrel</name>
    <name type="synonym">Ophicephalus striatus</name>
    <dbReference type="NCBI Taxonomy" id="64152"/>
    <lineage>
        <taxon>Eukaryota</taxon>
        <taxon>Metazoa</taxon>
        <taxon>Chordata</taxon>
        <taxon>Craniata</taxon>
        <taxon>Vertebrata</taxon>
        <taxon>Euteleostomi</taxon>
        <taxon>Actinopterygii</taxon>
        <taxon>Neopterygii</taxon>
        <taxon>Teleostei</taxon>
        <taxon>Neoteleostei</taxon>
        <taxon>Acanthomorphata</taxon>
        <taxon>Anabantaria</taxon>
        <taxon>Anabantiformes</taxon>
        <taxon>Channoidei</taxon>
        <taxon>Channidae</taxon>
        <taxon>Channa</taxon>
    </lineage>
</organism>
<dbReference type="PROSITE" id="PS50835">
    <property type="entry name" value="IG_LIKE"/>
    <property type="match status" value="1"/>
</dbReference>
<reference evidence="4" key="1">
    <citation type="submission" date="2023-07" db="EMBL/GenBank/DDBJ databases">
        <title>Chromosome-level Genome Assembly of Striped Snakehead (Channa striata).</title>
        <authorList>
            <person name="Liu H."/>
        </authorList>
    </citation>
    <scope>NUCLEOTIDE SEQUENCE</scope>
    <source>
        <strain evidence="4">Gz</strain>
        <tissue evidence="4">Muscle</tissue>
    </source>
</reference>
<name>A0AA88J4W9_CHASR</name>
<dbReference type="EMBL" id="JAUPFM010000021">
    <property type="protein sequence ID" value="KAK2816889.1"/>
    <property type="molecule type" value="Genomic_DNA"/>
</dbReference>
<keyword evidence="1" id="KW-0812">Transmembrane</keyword>
<keyword evidence="1" id="KW-1133">Transmembrane helix</keyword>
<dbReference type="AlphaFoldDB" id="A0AA88J4W9"/>
<feature type="transmembrane region" description="Helical" evidence="1">
    <location>
        <begin position="364"/>
        <end position="389"/>
    </location>
</feature>
<keyword evidence="5" id="KW-1185">Reference proteome</keyword>
<evidence type="ECO:0000259" key="3">
    <source>
        <dbReference type="PROSITE" id="PS50835"/>
    </source>
</evidence>
<gene>
    <name evidence="4" type="ORF">Q5P01_025080</name>
</gene>
<evidence type="ECO:0000313" key="5">
    <source>
        <dbReference type="Proteomes" id="UP001187415"/>
    </source>
</evidence>
<feature type="chain" id="PRO_5041729963" description="Ig-like domain-containing protein" evidence="2">
    <location>
        <begin position="30"/>
        <end position="459"/>
    </location>
</feature>
<evidence type="ECO:0000313" key="4">
    <source>
        <dbReference type="EMBL" id="KAK2816889.1"/>
    </source>
</evidence>
<protein>
    <recommendedName>
        <fullName evidence="3">Ig-like domain-containing protein</fullName>
    </recommendedName>
</protein>
<sequence length="459" mass="50399">MQVVCGLSFWIYTLVFSSLQLWSTGRVSASKSCTTLPKPTLDISMSSEDSVVLLCRAPKGNNGVLFRLYRLQNMVDSQELMTSAEEVQFTVKLSEGDSRKDDLFCCLYKDQEGCYSAFSPYYKPEHQKDAGPAPSTPSFPHPVLTVEPSSGVAKRGDILSFTCSVPAFGPQSQSSYKNKPVTFLLLRTVGWPQMTSVINQPQASRVSDSEPQPGVFTVGPVKGGEEGEYACLYQITKRRRQVNSTVSNVVQVTITDVLPLPTLVLEQQTDVWHLLCTGSPAYPGALFSLFLADNKLPVATQHVKAIHHEATFPVPVQDTTVALYQCQYSVRLSSDWSHSERSHPLAVTKGIPPPSSSALSSVDWPLVLGSFSAVVLFLCSVALVTVVACRKAKAAAEKKKKRQEAQLWSQIHAKDHVVDLTLRRSSFASQDWASGDSETTSRSPIWNPLSTFSPVHPMH</sequence>
<feature type="signal peptide" evidence="2">
    <location>
        <begin position="1"/>
        <end position="29"/>
    </location>
</feature>